<protein>
    <submittedName>
        <fullName evidence="2">Uncharacterized protein</fullName>
    </submittedName>
</protein>
<evidence type="ECO:0000313" key="2">
    <source>
        <dbReference type="EMBL" id="GAA4396263.1"/>
    </source>
</evidence>
<dbReference type="Proteomes" id="UP001500635">
    <property type="component" value="Unassembled WGS sequence"/>
</dbReference>
<name>A0ABP8JUK5_9ACTN</name>
<keyword evidence="3" id="KW-1185">Reference proteome</keyword>
<reference evidence="3" key="1">
    <citation type="journal article" date="2019" name="Int. J. Syst. Evol. Microbiol.">
        <title>The Global Catalogue of Microorganisms (GCM) 10K type strain sequencing project: providing services to taxonomists for standard genome sequencing and annotation.</title>
        <authorList>
            <consortium name="The Broad Institute Genomics Platform"/>
            <consortium name="The Broad Institute Genome Sequencing Center for Infectious Disease"/>
            <person name="Wu L."/>
            <person name="Ma J."/>
        </authorList>
    </citation>
    <scope>NUCLEOTIDE SEQUENCE [LARGE SCALE GENOMIC DNA]</scope>
    <source>
        <strain evidence="3">JCM 17688</strain>
    </source>
</reference>
<organism evidence="2 3">
    <name type="scientific">Tsukamurella soli</name>
    <dbReference type="NCBI Taxonomy" id="644556"/>
    <lineage>
        <taxon>Bacteria</taxon>
        <taxon>Bacillati</taxon>
        <taxon>Actinomycetota</taxon>
        <taxon>Actinomycetes</taxon>
        <taxon>Mycobacteriales</taxon>
        <taxon>Tsukamurellaceae</taxon>
        <taxon>Tsukamurella</taxon>
    </lineage>
</organism>
<proteinExistence type="predicted"/>
<accession>A0ABP8JUK5</accession>
<feature type="region of interest" description="Disordered" evidence="1">
    <location>
        <begin position="44"/>
        <end position="65"/>
    </location>
</feature>
<evidence type="ECO:0000256" key="1">
    <source>
        <dbReference type="SAM" id="MobiDB-lite"/>
    </source>
</evidence>
<evidence type="ECO:0000313" key="3">
    <source>
        <dbReference type="Proteomes" id="UP001500635"/>
    </source>
</evidence>
<sequence length="65" mass="7257">MSKTKAHKLVGAKPKSTCCRKKVRCERCPVVIHRLNRLAAHGATKKELKKSLAHIRSNPRRAGAE</sequence>
<gene>
    <name evidence="2" type="ORF">GCM10023147_30380</name>
</gene>
<comment type="caution">
    <text evidence="2">The sequence shown here is derived from an EMBL/GenBank/DDBJ whole genome shotgun (WGS) entry which is preliminary data.</text>
</comment>
<dbReference type="RefSeq" id="WP_344997432.1">
    <property type="nucleotide sequence ID" value="NZ_BAABFR010000048.1"/>
</dbReference>
<dbReference type="EMBL" id="BAABFR010000048">
    <property type="protein sequence ID" value="GAA4396263.1"/>
    <property type="molecule type" value="Genomic_DNA"/>
</dbReference>